<sequence>MEKIKIKFNAVKNHLSSYKTYPDGSNVEEDCIRKDKWLYQANKTDAIYNISIKTAGERYEYPSKRFCELEYEFFKTLWEVTSNEK</sequence>
<organism evidence="1 2">
    <name type="scientific">Fusibacter bizertensis</name>
    <dbReference type="NCBI Taxonomy" id="1488331"/>
    <lineage>
        <taxon>Bacteria</taxon>
        <taxon>Bacillati</taxon>
        <taxon>Bacillota</taxon>
        <taxon>Clostridia</taxon>
        <taxon>Eubacteriales</taxon>
        <taxon>Eubacteriales Family XII. Incertae Sedis</taxon>
        <taxon>Fusibacter</taxon>
    </lineage>
</organism>
<reference evidence="1 2" key="1">
    <citation type="submission" date="2023-04" db="EMBL/GenBank/DDBJ databases">
        <title>Fusibacter bizertensis strain WBS, isolated from littoral bottom sediments of the Arctic seas - biochemical and genomic analysis.</title>
        <authorList>
            <person name="Brioukhanov A.L."/>
        </authorList>
    </citation>
    <scope>NUCLEOTIDE SEQUENCE [LARGE SCALE GENOMIC DNA]</scope>
    <source>
        <strain evidence="1 2">WBS</strain>
    </source>
</reference>
<dbReference type="Proteomes" id="UP001158045">
    <property type="component" value="Unassembled WGS sequence"/>
</dbReference>
<name>A0ABT6NE29_9FIRM</name>
<evidence type="ECO:0000313" key="1">
    <source>
        <dbReference type="EMBL" id="MDH8678651.1"/>
    </source>
</evidence>
<evidence type="ECO:0000313" key="2">
    <source>
        <dbReference type="Proteomes" id="UP001158045"/>
    </source>
</evidence>
<proteinExistence type="predicted"/>
<comment type="caution">
    <text evidence="1">The sequence shown here is derived from an EMBL/GenBank/DDBJ whole genome shotgun (WGS) entry which is preliminary data.</text>
</comment>
<dbReference type="EMBL" id="JARYZI010000006">
    <property type="protein sequence ID" value="MDH8678651.1"/>
    <property type="molecule type" value="Genomic_DNA"/>
</dbReference>
<dbReference type="RefSeq" id="WP_281094502.1">
    <property type="nucleotide sequence ID" value="NZ_JARYZI010000006.1"/>
</dbReference>
<gene>
    <name evidence="1" type="ORF">QE109_10860</name>
</gene>
<protein>
    <submittedName>
        <fullName evidence="1">Uncharacterized protein</fullName>
    </submittedName>
</protein>
<accession>A0ABT6NE29</accession>
<keyword evidence="2" id="KW-1185">Reference proteome</keyword>